<accession>A0A8K0S0R0</accession>
<evidence type="ECO:0000259" key="2">
    <source>
        <dbReference type="PROSITE" id="PS50048"/>
    </source>
</evidence>
<proteinExistence type="predicted"/>
<dbReference type="AlphaFoldDB" id="A0A8K0S0R0"/>
<gene>
    <name evidence="3" type="ORF">BKA59DRAFT_392654</name>
</gene>
<protein>
    <recommendedName>
        <fullName evidence="2">Zn(2)-C6 fungal-type domain-containing protein</fullName>
    </recommendedName>
</protein>
<dbReference type="GO" id="GO:0000981">
    <property type="term" value="F:DNA-binding transcription factor activity, RNA polymerase II-specific"/>
    <property type="evidence" value="ECO:0007669"/>
    <property type="project" value="InterPro"/>
</dbReference>
<evidence type="ECO:0000313" key="3">
    <source>
        <dbReference type="EMBL" id="KAH7251483.1"/>
    </source>
</evidence>
<comment type="caution">
    <text evidence="3">The sequence shown here is derived from an EMBL/GenBank/DDBJ whole genome shotgun (WGS) entry which is preliminary data.</text>
</comment>
<dbReference type="PROSITE" id="PS50048">
    <property type="entry name" value="ZN2_CY6_FUNGAL_2"/>
    <property type="match status" value="1"/>
</dbReference>
<dbReference type="GO" id="GO:0008270">
    <property type="term" value="F:zinc ion binding"/>
    <property type="evidence" value="ECO:0007669"/>
    <property type="project" value="InterPro"/>
</dbReference>
<evidence type="ECO:0000256" key="1">
    <source>
        <dbReference type="ARBA" id="ARBA00023242"/>
    </source>
</evidence>
<dbReference type="OrthoDB" id="4216928at2759"/>
<dbReference type="EMBL" id="JAGPXF010000003">
    <property type="protein sequence ID" value="KAH7251483.1"/>
    <property type="molecule type" value="Genomic_DNA"/>
</dbReference>
<evidence type="ECO:0000313" key="4">
    <source>
        <dbReference type="Proteomes" id="UP000813427"/>
    </source>
</evidence>
<keyword evidence="1" id="KW-0539">Nucleus</keyword>
<sequence length="374" mass="42060">MTVLRRSCQACAKARRRCNLAAPCERCCIKRITCRYVNEPAPATLSSSPIKAVKRLPKLKGPQNIQSLSRLVIGGALDTHLQMFIRGVLRDGLYQGSRPPLTQSDVSCLQDLSISHKSYDSGIQIFNPIRLEIVRVFNQSTLHRLINILRSFPVEFAERGTTPFIHPEIYGANLPSPIQDIRDICYSYSVGGQYLASNRLDALRLTIRRLLRSSKRASSFPETLAHAQAISLAQIIRLLECDSCDDDAECDNEEMWALTHRLWQHAPIQLPRTLSPWQAWLFSENVRRTIVACNILLAVYSSLKRGYTMHALCIEALPFDVRTQLWDADSEESWVAAASETTSPALVTLSQFTVLKQLTDGGSRFEDLLLSFGK</sequence>
<dbReference type="Proteomes" id="UP000813427">
    <property type="component" value="Unassembled WGS sequence"/>
</dbReference>
<dbReference type="CDD" id="cd00067">
    <property type="entry name" value="GAL4"/>
    <property type="match status" value="1"/>
</dbReference>
<keyword evidence="4" id="KW-1185">Reference proteome</keyword>
<organism evidence="3 4">
    <name type="scientific">Fusarium tricinctum</name>
    <dbReference type="NCBI Taxonomy" id="61284"/>
    <lineage>
        <taxon>Eukaryota</taxon>
        <taxon>Fungi</taxon>
        <taxon>Dikarya</taxon>
        <taxon>Ascomycota</taxon>
        <taxon>Pezizomycotina</taxon>
        <taxon>Sordariomycetes</taxon>
        <taxon>Hypocreomycetidae</taxon>
        <taxon>Hypocreales</taxon>
        <taxon>Nectriaceae</taxon>
        <taxon>Fusarium</taxon>
        <taxon>Fusarium tricinctum species complex</taxon>
    </lineage>
</organism>
<reference evidence="3" key="1">
    <citation type="journal article" date="2021" name="Nat. Commun.">
        <title>Genetic determinants of endophytism in the Arabidopsis root mycobiome.</title>
        <authorList>
            <person name="Mesny F."/>
            <person name="Miyauchi S."/>
            <person name="Thiergart T."/>
            <person name="Pickel B."/>
            <person name="Atanasova L."/>
            <person name="Karlsson M."/>
            <person name="Huettel B."/>
            <person name="Barry K.W."/>
            <person name="Haridas S."/>
            <person name="Chen C."/>
            <person name="Bauer D."/>
            <person name="Andreopoulos W."/>
            <person name="Pangilinan J."/>
            <person name="LaButti K."/>
            <person name="Riley R."/>
            <person name="Lipzen A."/>
            <person name="Clum A."/>
            <person name="Drula E."/>
            <person name="Henrissat B."/>
            <person name="Kohler A."/>
            <person name="Grigoriev I.V."/>
            <person name="Martin F.M."/>
            <person name="Hacquard S."/>
        </authorList>
    </citation>
    <scope>NUCLEOTIDE SEQUENCE</scope>
    <source>
        <strain evidence="3">MPI-SDFR-AT-0068</strain>
    </source>
</reference>
<dbReference type="InterPro" id="IPR001138">
    <property type="entry name" value="Zn2Cys6_DnaBD"/>
</dbReference>
<dbReference type="PROSITE" id="PS00463">
    <property type="entry name" value="ZN2_CY6_FUNGAL_1"/>
    <property type="match status" value="1"/>
</dbReference>
<name>A0A8K0S0R0_9HYPO</name>
<feature type="domain" description="Zn(2)-C6 fungal-type" evidence="2">
    <location>
        <begin position="7"/>
        <end position="36"/>
    </location>
</feature>